<organism evidence="11 12">
    <name type="scientific">Chloebia gouldiae</name>
    <name type="common">Gouldian finch</name>
    <name type="synonym">Erythrura gouldiae</name>
    <dbReference type="NCBI Taxonomy" id="44316"/>
    <lineage>
        <taxon>Eukaryota</taxon>
        <taxon>Metazoa</taxon>
        <taxon>Chordata</taxon>
        <taxon>Craniata</taxon>
        <taxon>Vertebrata</taxon>
        <taxon>Euteleostomi</taxon>
        <taxon>Archelosauria</taxon>
        <taxon>Archosauria</taxon>
        <taxon>Dinosauria</taxon>
        <taxon>Saurischia</taxon>
        <taxon>Theropoda</taxon>
        <taxon>Coelurosauria</taxon>
        <taxon>Aves</taxon>
        <taxon>Neognathae</taxon>
        <taxon>Neoaves</taxon>
        <taxon>Telluraves</taxon>
        <taxon>Australaves</taxon>
        <taxon>Passeriformes</taxon>
        <taxon>Passeroidea</taxon>
        <taxon>Passeridae</taxon>
        <taxon>Chloebia</taxon>
    </lineage>
</organism>
<dbReference type="GO" id="GO:0046872">
    <property type="term" value="F:metal ion binding"/>
    <property type="evidence" value="ECO:0007669"/>
    <property type="project" value="UniProtKB-KW"/>
</dbReference>
<evidence type="ECO:0000256" key="2">
    <source>
        <dbReference type="ARBA" id="ARBA00011891"/>
    </source>
</evidence>
<dbReference type="InterPro" id="IPR031329">
    <property type="entry name" value="NEUT/ALK_ceramidase_N"/>
</dbReference>
<evidence type="ECO:0000256" key="8">
    <source>
        <dbReference type="SAM" id="Phobius"/>
    </source>
</evidence>
<keyword evidence="6" id="KW-0862">Zinc</keyword>
<feature type="active site" description="Nucleophile" evidence="5">
    <location>
        <position position="367"/>
    </location>
</feature>
<dbReference type="InterPro" id="IPR038445">
    <property type="entry name" value="NCDase_C_sf"/>
</dbReference>
<dbReference type="EC" id="3.5.1.23" evidence="2 7"/>
<accession>A0A3L8SLF4</accession>
<proteinExistence type="inferred from homology"/>
<keyword evidence="8" id="KW-0472">Membrane</keyword>
<dbReference type="PANTHER" id="PTHR12670:SF1">
    <property type="entry name" value="NEUTRAL CERAMIDASE"/>
    <property type="match status" value="1"/>
</dbReference>
<dbReference type="GO" id="GO:0005576">
    <property type="term" value="C:extracellular region"/>
    <property type="evidence" value="ECO:0007669"/>
    <property type="project" value="TreeGrafter"/>
</dbReference>
<feature type="binding site" evidence="6">
    <location>
        <position position="547"/>
    </location>
    <ligand>
        <name>Zn(2+)</name>
        <dbReference type="ChEBI" id="CHEBI:29105"/>
    </ligand>
</feature>
<dbReference type="GO" id="GO:0042759">
    <property type="term" value="P:long-chain fatty acid biosynthetic process"/>
    <property type="evidence" value="ECO:0007669"/>
    <property type="project" value="TreeGrafter"/>
</dbReference>
<feature type="domain" description="Neutral/alkaline non-lysosomal ceramidase N-terminal" evidence="9">
    <location>
        <begin position="150"/>
        <end position="211"/>
    </location>
</feature>
<dbReference type="Proteomes" id="UP000276834">
    <property type="component" value="Unassembled WGS sequence"/>
</dbReference>
<dbReference type="STRING" id="44316.ENSEGOP00005021683"/>
<dbReference type="OrthoDB" id="191371at2759"/>
<evidence type="ECO:0000256" key="6">
    <source>
        <dbReference type="PIRSR" id="PIRSR606823-2"/>
    </source>
</evidence>
<evidence type="ECO:0000256" key="7">
    <source>
        <dbReference type="RuleBase" id="RU366019"/>
    </source>
</evidence>
<comment type="cofactor">
    <cofactor evidence="6">
        <name>Zn(2+)</name>
        <dbReference type="ChEBI" id="CHEBI:29105"/>
    </cofactor>
    <text evidence="6">Binds 1 zinc ion per subunit.</text>
</comment>
<dbReference type="GO" id="GO:0005886">
    <property type="term" value="C:plasma membrane"/>
    <property type="evidence" value="ECO:0007669"/>
    <property type="project" value="UniProtKB-ARBA"/>
</dbReference>
<evidence type="ECO:0000259" key="9">
    <source>
        <dbReference type="Pfam" id="PF04734"/>
    </source>
</evidence>
<evidence type="ECO:0000313" key="11">
    <source>
        <dbReference type="EMBL" id="RLW04056.1"/>
    </source>
</evidence>
<dbReference type="AlphaFoldDB" id="A0A3L8SLF4"/>
<evidence type="ECO:0000256" key="5">
    <source>
        <dbReference type="PIRSR" id="PIRSR606823-1"/>
    </source>
</evidence>
<feature type="domain" description="Neutral/alkaline non-lysosomal ceramidase N-terminal" evidence="9">
    <location>
        <begin position="240"/>
        <end position="523"/>
    </location>
</feature>
<keyword evidence="7" id="KW-0443">Lipid metabolism</keyword>
<keyword evidence="8" id="KW-1133">Transmembrane helix</keyword>
<keyword evidence="6" id="KW-0479">Metal-binding</keyword>
<dbReference type="GO" id="GO:0017040">
    <property type="term" value="F:N-acylsphingosine amidohydrolase activity"/>
    <property type="evidence" value="ECO:0007669"/>
    <property type="project" value="UniProtKB-UniRule"/>
</dbReference>
<evidence type="ECO:0000256" key="4">
    <source>
        <dbReference type="ARBA" id="ARBA00022801"/>
    </source>
</evidence>
<keyword evidence="4 7" id="KW-0378">Hydrolase</keyword>
<dbReference type="Pfam" id="PF17048">
    <property type="entry name" value="Ceramidse_alk_C"/>
    <property type="match status" value="1"/>
</dbReference>
<dbReference type="GO" id="GO:0046512">
    <property type="term" value="P:sphingosine biosynthetic process"/>
    <property type="evidence" value="ECO:0007669"/>
    <property type="project" value="TreeGrafter"/>
</dbReference>
<dbReference type="InterPro" id="IPR031331">
    <property type="entry name" value="NEUT/ALK_ceramidase_C"/>
</dbReference>
<feature type="transmembrane region" description="Helical" evidence="8">
    <location>
        <begin position="12"/>
        <end position="37"/>
    </location>
</feature>
<dbReference type="EMBL" id="QUSF01000014">
    <property type="protein sequence ID" value="RLW04056.1"/>
    <property type="molecule type" value="Genomic_DNA"/>
</dbReference>
<feature type="domain" description="Neutral/alkaline non-lysosomal ceramidase N-terminal" evidence="9">
    <location>
        <begin position="532"/>
        <end position="576"/>
    </location>
</feature>
<evidence type="ECO:0000256" key="1">
    <source>
        <dbReference type="ARBA" id="ARBA00009835"/>
    </source>
</evidence>
<reference evidence="11 12" key="1">
    <citation type="journal article" date="2018" name="Proc. R. Soc. B">
        <title>A non-coding region near Follistatin controls head colour polymorphism in the Gouldian finch.</title>
        <authorList>
            <person name="Toomey M.B."/>
            <person name="Marques C.I."/>
            <person name="Andrade P."/>
            <person name="Araujo P.M."/>
            <person name="Sabatino S."/>
            <person name="Gazda M.A."/>
            <person name="Afonso S."/>
            <person name="Lopes R.J."/>
            <person name="Corbo J.C."/>
            <person name="Carneiro M."/>
        </authorList>
    </citation>
    <scope>NUCLEOTIDE SEQUENCE [LARGE SCALE GENOMIC DNA]</scope>
    <source>
        <strain evidence="11">Red01</strain>
        <tissue evidence="11">Muscle</tissue>
    </source>
</reference>
<dbReference type="Pfam" id="PF04734">
    <property type="entry name" value="Ceramidase_alk"/>
    <property type="match status" value="4"/>
</dbReference>
<dbReference type="GO" id="GO:0005737">
    <property type="term" value="C:cytoplasm"/>
    <property type="evidence" value="ECO:0007669"/>
    <property type="project" value="UniProtKB-ARBA"/>
</dbReference>
<evidence type="ECO:0000259" key="10">
    <source>
        <dbReference type="Pfam" id="PF17048"/>
    </source>
</evidence>
<feature type="domain" description="Neutral/alkaline non-lysosomal ceramidase C-terminal" evidence="10">
    <location>
        <begin position="579"/>
        <end position="746"/>
    </location>
</feature>
<protein>
    <recommendedName>
        <fullName evidence="3 7">Neutral ceramidase</fullName>
        <ecNumber evidence="2 7">3.5.1.23</ecNumber>
    </recommendedName>
</protein>
<name>A0A3L8SLF4_CHLGU</name>
<gene>
    <name evidence="11" type="ORF">DV515_00006180</name>
</gene>
<keyword evidence="12" id="KW-1185">Reference proteome</keyword>
<feature type="domain" description="Neutral/alkaline non-lysosomal ceramidase N-terminal" evidence="9">
    <location>
        <begin position="54"/>
        <end position="122"/>
    </location>
</feature>
<feature type="binding site" evidence="6">
    <location>
        <position position="316"/>
    </location>
    <ligand>
        <name>Zn(2+)</name>
        <dbReference type="ChEBI" id="CHEBI:29105"/>
    </ligand>
</feature>
<evidence type="ECO:0000313" key="12">
    <source>
        <dbReference type="Proteomes" id="UP000276834"/>
    </source>
</evidence>
<evidence type="ECO:0000256" key="3">
    <source>
        <dbReference type="ARBA" id="ARBA00019235"/>
    </source>
</evidence>
<feature type="binding site" evidence="6">
    <location>
        <position position="176"/>
    </location>
    <ligand>
        <name>Zn(2+)</name>
        <dbReference type="ChEBI" id="CHEBI:29105"/>
    </ligand>
</feature>
<dbReference type="InterPro" id="IPR006823">
    <property type="entry name" value="Ceramidase_alk"/>
</dbReference>
<dbReference type="FunFam" id="2.60.40.2300:FF:000001">
    <property type="entry name" value="N-acylsphingosine amidohydrolase 2"/>
    <property type="match status" value="1"/>
</dbReference>
<comment type="similarity">
    <text evidence="1 7">Belongs to the neutral ceramidase family.</text>
</comment>
<dbReference type="Gene3D" id="2.60.40.2300">
    <property type="entry name" value="Neutral/alkaline non-lysosomal ceramidase, C-terminal domain"/>
    <property type="match status" value="1"/>
</dbReference>
<dbReference type="GO" id="GO:0046514">
    <property type="term" value="P:ceramide catabolic process"/>
    <property type="evidence" value="ECO:0007669"/>
    <property type="project" value="InterPro"/>
</dbReference>
<keyword evidence="7" id="KW-0746">Sphingolipid metabolism</keyword>
<comment type="caution">
    <text evidence="11">The sequence shown here is derived from an EMBL/GenBank/DDBJ whole genome shotgun (WGS) entry which is preliminary data.</text>
</comment>
<keyword evidence="8" id="KW-0812">Transmembrane</keyword>
<sequence length="749" mass="82043">MPGKRSKCSFSRLEVILIACLVLMISLTVALLVLHFLTKKTSDCTNNIAEEAKYLVGAGRADCTGPVAQVPLMGYANPEQVGGGLLSRLYSRAFIVAEPEGSKRVVFVSADIGMVSQRVRLELRPCGCARHQEKSEEEDGWLGFLGAPPRPQVLKQLRSKYGELYRQDNVILSGTHTHSGPGGYFQYTLFWITSKGLVQPALSSIVNGIVKVGVTQLSVLVPSAALAVVFGVAPPCGTACFESIDIAHENMKKGRLFINRGTVENSQINRSPFSYLANPESERNRYSSNTDKEMVLLKMVDENGHELGLISWFAVHPVSMNNSNHLVNSDNVGYASYLFEQEKNKGMLPGEGSFVAAFASSNLGDVSPNTRGPFCANTGESCDNPQSSCPVGGAAMCMAKGPGKDMFESTRIIGQNIYLKAKELYEKASQEVTGPLSTAHQWVNMSNVSVELNATHMVKTCKPALGHSFAAGTIDGVGAFNFTQGSVEGDPFWDQIRDQLLGEPSNETKACHKPKPILFSTGEEFDSHGTPGMNVVIAGLCNVYTHYITTYEEYQVQRYEAASTIYGPHTLSAYIQLYRGLAKAIALNATQELSPGPEPPLFNVTNVTLLPSLSTENAPAKKSFGDVLEEVRQEYREREVAKVTFVGANPRNSAENMTEHNFLTVERYSNISSSWRVVLNDASWDTRFYWSKGSRGQSNVTLEWHIPAGAEPGVYRLRYFGHYKKRVTFLRVITVPFEGSSSAFHITAP</sequence>
<dbReference type="PANTHER" id="PTHR12670">
    <property type="entry name" value="CERAMIDASE"/>
    <property type="match status" value="1"/>
</dbReference>
<comment type="catalytic activity">
    <reaction evidence="7">
        <text>an N-acylsphing-4-enine + H2O = sphing-4-enine + a fatty acid</text>
        <dbReference type="Rhea" id="RHEA:20856"/>
        <dbReference type="ChEBI" id="CHEBI:15377"/>
        <dbReference type="ChEBI" id="CHEBI:28868"/>
        <dbReference type="ChEBI" id="CHEBI:52639"/>
        <dbReference type="ChEBI" id="CHEBI:57756"/>
        <dbReference type="EC" id="3.5.1.23"/>
    </reaction>
</comment>